<organism evidence="1 2">
    <name type="scientific">Gimesia panareensis</name>
    <dbReference type="NCBI Taxonomy" id="2527978"/>
    <lineage>
        <taxon>Bacteria</taxon>
        <taxon>Pseudomonadati</taxon>
        <taxon>Planctomycetota</taxon>
        <taxon>Planctomycetia</taxon>
        <taxon>Planctomycetales</taxon>
        <taxon>Planctomycetaceae</taxon>
        <taxon>Gimesia</taxon>
    </lineage>
</organism>
<dbReference type="InterPro" id="IPR001611">
    <property type="entry name" value="Leu-rich_rpt"/>
</dbReference>
<gene>
    <name evidence="1" type="ORF">Pan153_08440</name>
</gene>
<dbReference type="RefSeq" id="WP_145454160.1">
    <property type="nucleotide sequence ID" value="NZ_CP036317.1"/>
</dbReference>
<evidence type="ECO:0000313" key="2">
    <source>
        <dbReference type="Proteomes" id="UP000320839"/>
    </source>
</evidence>
<dbReference type="Proteomes" id="UP000320839">
    <property type="component" value="Chromosome"/>
</dbReference>
<reference evidence="1 2" key="1">
    <citation type="submission" date="2019-02" db="EMBL/GenBank/DDBJ databases">
        <title>Deep-cultivation of Planctomycetes and their phenomic and genomic characterization uncovers novel biology.</title>
        <authorList>
            <person name="Wiegand S."/>
            <person name="Jogler M."/>
            <person name="Boedeker C."/>
            <person name="Pinto D."/>
            <person name="Vollmers J."/>
            <person name="Rivas-Marin E."/>
            <person name="Kohn T."/>
            <person name="Peeters S.H."/>
            <person name="Heuer A."/>
            <person name="Rast P."/>
            <person name="Oberbeckmann S."/>
            <person name="Bunk B."/>
            <person name="Jeske O."/>
            <person name="Meyerdierks A."/>
            <person name="Storesund J.E."/>
            <person name="Kallscheuer N."/>
            <person name="Luecker S."/>
            <person name="Lage O.M."/>
            <person name="Pohl T."/>
            <person name="Merkel B.J."/>
            <person name="Hornburger P."/>
            <person name="Mueller R.-W."/>
            <person name="Bruemmer F."/>
            <person name="Labrenz M."/>
            <person name="Spormann A.M."/>
            <person name="Op den Camp H."/>
            <person name="Overmann J."/>
            <person name="Amann R."/>
            <person name="Jetten M.S.M."/>
            <person name="Mascher T."/>
            <person name="Medema M.H."/>
            <person name="Devos D.P."/>
            <person name="Kaster A.-K."/>
            <person name="Ovreas L."/>
            <person name="Rohde M."/>
            <person name="Galperin M.Y."/>
            <person name="Jogler C."/>
        </authorList>
    </citation>
    <scope>NUCLEOTIDE SEQUENCE [LARGE SCALE GENOMIC DNA]</scope>
    <source>
        <strain evidence="1 2">Pan153</strain>
    </source>
</reference>
<dbReference type="EMBL" id="CP036317">
    <property type="protein sequence ID" value="QDV16223.1"/>
    <property type="molecule type" value="Genomic_DNA"/>
</dbReference>
<accession>A0A518FIT8</accession>
<dbReference type="SUPFAM" id="SSF52047">
    <property type="entry name" value="RNI-like"/>
    <property type="match status" value="1"/>
</dbReference>
<dbReference type="OrthoDB" id="232968at2"/>
<dbReference type="InterPro" id="IPR032675">
    <property type="entry name" value="LRR_dom_sf"/>
</dbReference>
<sequence length="153" mass="16749">MKIFNTFIFLLLCSGCGNTDESATDSIKALGGIIISDDTGNVIRVNFSGSMIHDLSDRTISDAGLVHLKELNNLTTLELAGTKISDAGLEHLKELNNLTTLNLTSTRISDAGLVHLKELTRLTLLWLFKTKVTEEGVMKLNAAIPDCLIHHRF</sequence>
<dbReference type="Gene3D" id="3.80.10.10">
    <property type="entry name" value="Ribonuclease Inhibitor"/>
    <property type="match status" value="1"/>
</dbReference>
<dbReference type="AlphaFoldDB" id="A0A518FIT8"/>
<name>A0A518FIT8_9PLAN</name>
<protein>
    <submittedName>
        <fullName evidence="1">Leucine Rich repeats (2 copies)</fullName>
    </submittedName>
</protein>
<evidence type="ECO:0000313" key="1">
    <source>
        <dbReference type="EMBL" id="QDV16223.1"/>
    </source>
</evidence>
<proteinExistence type="predicted"/>
<dbReference type="Pfam" id="PF13516">
    <property type="entry name" value="LRR_6"/>
    <property type="match status" value="2"/>
</dbReference>